<name>A0ABT6FJB2_9BACT</name>
<evidence type="ECO:0000313" key="2">
    <source>
        <dbReference type="EMBL" id="MDG3007586.1"/>
    </source>
</evidence>
<organism evidence="2 3">
    <name type="scientific">Paludisphaera mucosa</name>
    <dbReference type="NCBI Taxonomy" id="3030827"/>
    <lineage>
        <taxon>Bacteria</taxon>
        <taxon>Pseudomonadati</taxon>
        <taxon>Planctomycetota</taxon>
        <taxon>Planctomycetia</taxon>
        <taxon>Isosphaerales</taxon>
        <taxon>Isosphaeraceae</taxon>
        <taxon>Paludisphaera</taxon>
    </lineage>
</organism>
<evidence type="ECO:0000313" key="3">
    <source>
        <dbReference type="Proteomes" id="UP001216907"/>
    </source>
</evidence>
<accession>A0ABT6FJB2</accession>
<proteinExistence type="predicted"/>
<sequence>MLGYTLILHRRSTGRAGRIARLREQSSTVLPTLAAAASQAAAMLARLFDDACTGRSRPIPLGLVAAQPPFPIGIPGRATTTGAISTRRGGGLG</sequence>
<comment type="caution">
    <text evidence="2">The sequence shown here is derived from an EMBL/GenBank/DDBJ whole genome shotgun (WGS) entry which is preliminary data.</text>
</comment>
<reference evidence="2 3" key="1">
    <citation type="submission" date="2023-03" db="EMBL/GenBank/DDBJ databases">
        <title>Paludisphaera mucosa sp. nov. a novel planctomycete from northern fen.</title>
        <authorList>
            <person name="Ivanova A."/>
        </authorList>
    </citation>
    <scope>NUCLEOTIDE SEQUENCE [LARGE SCALE GENOMIC DNA]</scope>
    <source>
        <strain evidence="2 3">Pla2</strain>
    </source>
</reference>
<evidence type="ECO:0000256" key="1">
    <source>
        <dbReference type="SAM" id="MobiDB-lite"/>
    </source>
</evidence>
<feature type="region of interest" description="Disordered" evidence="1">
    <location>
        <begin position="74"/>
        <end position="93"/>
    </location>
</feature>
<protein>
    <submittedName>
        <fullName evidence="2">Uncharacterized protein</fullName>
    </submittedName>
</protein>
<dbReference type="RefSeq" id="WP_277863861.1">
    <property type="nucleotide sequence ID" value="NZ_JARRAG010000002.1"/>
</dbReference>
<dbReference type="EMBL" id="JARRAG010000002">
    <property type="protein sequence ID" value="MDG3007586.1"/>
    <property type="molecule type" value="Genomic_DNA"/>
</dbReference>
<dbReference type="Proteomes" id="UP001216907">
    <property type="component" value="Unassembled WGS sequence"/>
</dbReference>
<keyword evidence="3" id="KW-1185">Reference proteome</keyword>
<gene>
    <name evidence="2" type="ORF">PZE19_27805</name>
</gene>